<organism evidence="1 2">
    <name type="scientific">Strongyloides venezuelensis</name>
    <name type="common">Threadworm</name>
    <dbReference type="NCBI Taxonomy" id="75913"/>
    <lineage>
        <taxon>Eukaryota</taxon>
        <taxon>Metazoa</taxon>
        <taxon>Ecdysozoa</taxon>
        <taxon>Nematoda</taxon>
        <taxon>Chromadorea</taxon>
        <taxon>Rhabditida</taxon>
        <taxon>Tylenchina</taxon>
        <taxon>Panagrolaimomorpha</taxon>
        <taxon>Strongyloidoidea</taxon>
        <taxon>Strongyloididae</taxon>
        <taxon>Strongyloides</taxon>
    </lineage>
</organism>
<name>A0A0K0FIB8_STRVS</name>
<dbReference type="Proteomes" id="UP000035680">
    <property type="component" value="Unassembled WGS sequence"/>
</dbReference>
<proteinExistence type="predicted"/>
<evidence type="ECO:0000313" key="1">
    <source>
        <dbReference type="Proteomes" id="UP000035680"/>
    </source>
</evidence>
<accession>A0A0K0FIB8</accession>
<dbReference type="STRING" id="75913.A0A0K0FIB8"/>
<dbReference type="Gene3D" id="3.40.50.11980">
    <property type="match status" value="1"/>
</dbReference>
<dbReference type="AlphaFoldDB" id="A0A0K0FIB8"/>
<protein>
    <submittedName>
        <fullName evidence="2">PRORP domain-containing protein</fullName>
    </submittedName>
</protein>
<sequence>MIIPYQNNMKKNYQNKYIDKNTINSYKKNSKNYNTGGTYMNSNEQPDIEENPFVKYFSFTYFYGIDANHIDGTFDVDNYFNNESTKPLKIENFSIALRFFVEIKCYKDVKNILNKLINFSIAKWNGIVINDLFKAVSFLKYDCNLPENEYIYHRELLEMVIKSIPLDTLKIDAENIVDCLYNNRLPQIDNFKNDYQPSNTFFDIFVLEALYQGMLPSLEEKIRKNFKENIWNNAKLFKKIISNTSKNKNDGIEYIIMSSLYLGRHLSLKEKKLLECLNEALDGKYKISLEKVNKDGVTSSGYKLLEKSEIDVNDIQKLEKIFSNYMSKDDITFKYGFKIDDLKKGLSFAYELKKKRFKNYESKYYAVVVDGLNIFHRTDESFLIKIISNMKVIFSNVLFVTRPLKTQFLYRIIKDNGAYFINVPKNCNDDIFTICITLALGKDAFLLSNDKFNDFLKDISEESNNNIPIFNKWISCRQARWSAHGNNIVLPPKYNAIVQGNFKTPFQVHFPIIYENNDTISNYRVEEWYYLHKV</sequence>
<dbReference type="WBParaSite" id="SVE_0863700.1">
    <property type="protein sequence ID" value="SVE_0863700.1"/>
    <property type="gene ID" value="SVE_0863700"/>
</dbReference>
<keyword evidence="1" id="KW-1185">Reference proteome</keyword>
<evidence type="ECO:0000313" key="2">
    <source>
        <dbReference type="WBParaSite" id="SVE_0863700.1"/>
    </source>
</evidence>
<reference evidence="1" key="1">
    <citation type="submission" date="2014-07" db="EMBL/GenBank/DDBJ databases">
        <authorList>
            <person name="Martin A.A"/>
            <person name="De Silva N."/>
        </authorList>
    </citation>
    <scope>NUCLEOTIDE SEQUENCE</scope>
</reference>
<reference evidence="2" key="2">
    <citation type="submission" date="2015-08" db="UniProtKB">
        <authorList>
            <consortium name="WormBaseParasite"/>
        </authorList>
    </citation>
    <scope>IDENTIFICATION</scope>
</reference>